<dbReference type="HOGENOM" id="CLU_1475667_0_0_1"/>
<proteinExistence type="predicted"/>
<evidence type="ECO:0000313" key="2">
    <source>
        <dbReference type="EMBL" id="KIP10764.1"/>
    </source>
</evidence>
<gene>
    <name evidence="2" type="ORF">PHLGIDRAFT_196759</name>
</gene>
<reference evidence="2 3" key="1">
    <citation type="journal article" date="2014" name="PLoS Genet.">
        <title>Analysis of the Phlebiopsis gigantea genome, transcriptome and secretome provides insight into its pioneer colonization strategies of wood.</title>
        <authorList>
            <person name="Hori C."/>
            <person name="Ishida T."/>
            <person name="Igarashi K."/>
            <person name="Samejima M."/>
            <person name="Suzuki H."/>
            <person name="Master E."/>
            <person name="Ferreira P."/>
            <person name="Ruiz-Duenas F.J."/>
            <person name="Held B."/>
            <person name="Canessa P."/>
            <person name="Larrondo L.F."/>
            <person name="Schmoll M."/>
            <person name="Druzhinina I.S."/>
            <person name="Kubicek C.P."/>
            <person name="Gaskell J.A."/>
            <person name="Kersten P."/>
            <person name="St John F."/>
            <person name="Glasner J."/>
            <person name="Sabat G."/>
            <person name="Splinter BonDurant S."/>
            <person name="Syed K."/>
            <person name="Yadav J."/>
            <person name="Mgbeahuruike A.C."/>
            <person name="Kovalchuk A."/>
            <person name="Asiegbu F.O."/>
            <person name="Lackner G."/>
            <person name="Hoffmeister D."/>
            <person name="Rencoret J."/>
            <person name="Gutierrez A."/>
            <person name="Sun H."/>
            <person name="Lindquist E."/>
            <person name="Barry K."/>
            <person name="Riley R."/>
            <person name="Grigoriev I.V."/>
            <person name="Henrissat B."/>
            <person name="Kues U."/>
            <person name="Berka R.M."/>
            <person name="Martinez A.T."/>
            <person name="Covert S.F."/>
            <person name="Blanchette R.A."/>
            <person name="Cullen D."/>
        </authorList>
    </citation>
    <scope>NUCLEOTIDE SEQUENCE [LARGE SCALE GENOMIC DNA]</scope>
    <source>
        <strain evidence="2 3">11061_1 CR5-6</strain>
    </source>
</reference>
<dbReference type="AlphaFoldDB" id="A0A0C3NZ91"/>
<evidence type="ECO:0000256" key="1">
    <source>
        <dbReference type="SAM" id="MobiDB-lite"/>
    </source>
</evidence>
<name>A0A0C3NZ91_PHLG1</name>
<protein>
    <submittedName>
        <fullName evidence="2">Uncharacterized protein</fullName>
    </submittedName>
</protein>
<feature type="region of interest" description="Disordered" evidence="1">
    <location>
        <begin position="1"/>
        <end position="34"/>
    </location>
</feature>
<dbReference type="Proteomes" id="UP000053257">
    <property type="component" value="Unassembled WGS sequence"/>
</dbReference>
<accession>A0A0C3NZ91</accession>
<organism evidence="2 3">
    <name type="scientific">Phlebiopsis gigantea (strain 11061_1 CR5-6)</name>
    <name type="common">White-rot fungus</name>
    <name type="synonym">Peniophora gigantea</name>
    <dbReference type="NCBI Taxonomy" id="745531"/>
    <lineage>
        <taxon>Eukaryota</taxon>
        <taxon>Fungi</taxon>
        <taxon>Dikarya</taxon>
        <taxon>Basidiomycota</taxon>
        <taxon>Agaricomycotina</taxon>
        <taxon>Agaricomycetes</taxon>
        <taxon>Polyporales</taxon>
        <taxon>Phanerochaetaceae</taxon>
        <taxon>Phlebiopsis</taxon>
    </lineage>
</organism>
<keyword evidence="3" id="KW-1185">Reference proteome</keyword>
<dbReference type="EMBL" id="KN840451">
    <property type="protein sequence ID" value="KIP10764.1"/>
    <property type="molecule type" value="Genomic_DNA"/>
</dbReference>
<sequence>MPPGALQRPHRGASITTTRVRSRASAETGVARHGDPTRICRPLVRAPRFAACTATPSISDRRIVVAPVCNTHLPSRRYCLKGLHWWAPWREVPPPKLVVVLFFCAPFLLPRISAVQYEVIWAALSGRSKKVLDIWAACLIWASSCGFLSPMHESSGRRYVYCSMAESTSSSLSIALRYLGYNY</sequence>
<evidence type="ECO:0000313" key="3">
    <source>
        <dbReference type="Proteomes" id="UP000053257"/>
    </source>
</evidence>